<feature type="transmembrane region" description="Helical" evidence="1">
    <location>
        <begin position="253"/>
        <end position="272"/>
    </location>
</feature>
<dbReference type="EMBL" id="JABBNT010000001">
    <property type="protein sequence ID" value="NMM43019.1"/>
    <property type="molecule type" value="Genomic_DNA"/>
</dbReference>
<proteinExistence type="predicted"/>
<feature type="transmembrane region" description="Helical" evidence="1">
    <location>
        <begin position="196"/>
        <end position="214"/>
    </location>
</feature>
<organism evidence="2 3">
    <name type="scientific">Pacificispira spongiicola</name>
    <dbReference type="NCBI Taxonomy" id="2729598"/>
    <lineage>
        <taxon>Bacteria</taxon>
        <taxon>Pseudomonadati</taxon>
        <taxon>Pseudomonadota</taxon>
        <taxon>Alphaproteobacteria</taxon>
        <taxon>Rhodospirillales</taxon>
        <taxon>Rhodospirillaceae</taxon>
        <taxon>Pacificispira</taxon>
    </lineage>
</organism>
<feature type="transmembrane region" description="Helical" evidence="1">
    <location>
        <begin position="72"/>
        <end position="89"/>
    </location>
</feature>
<dbReference type="RefSeq" id="WP_169623331.1">
    <property type="nucleotide sequence ID" value="NZ_JABBNT010000001.1"/>
</dbReference>
<keyword evidence="1" id="KW-0472">Membrane</keyword>
<keyword evidence="1" id="KW-1133">Transmembrane helix</keyword>
<evidence type="ECO:0000256" key="1">
    <source>
        <dbReference type="SAM" id="Phobius"/>
    </source>
</evidence>
<accession>A0A7Y0DWQ5</accession>
<feature type="transmembrane region" description="Helical" evidence="1">
    <location>
        <begin position="101"/>
        <end position="122"/>
    </location>
</feature>
<feature type="transmembrane region" description="Helical" evidence="1">
    <location>
        <begin position="142"/>
        <end position="159"/>
    </location>
</feature>
<feature type="transmembrane region" description="Helical" evidence="1">
    <location>
        <begin position="166"/>
        <end position="190"/>
    </location>
</feature>
<name>A0A7Y0DWQ5_9PROT</name>
<keyword evidence="1" id="KW-0812">Transmembrane</keyword>
<feature type="transmembrane region" description="Helical" evidence="1">
    <location>
        <begin position="279"/>
        <end position="299"/>
    </location>
</feature>
<evidence type="ECO:0000313" key="3">
    <source>
        <dbReference type="Proteomes" id="UP000539372"/>
    </source>
</evidence>
<keyword evidence="3" id="KW-1185">Reference proteome</keyword>
<dbReference type="AlphaFoldDB" id="A0A7Y0DWQ5"/>
<feature type="transmembrane region" description="Helical" evidence="1">
    <location>
        <begin position="42"/>
        <end position="66"/>
    </location>
</feature>
<dbReference type="Proteomes" id="UP000539372">
    <property type="component" value="Unassembled WGS sequence"/>
</dbReference>
<gene>
    <name evidence="2" type="ORF">HH303_00920</name>
</gene>
<protein>
    <recommendedName>
        <fullName evidence="4">DUF2157 domain-containing protein</fullName>
    </recommendedName>
</protein>
<feature type="transmembrane region" description="Helical" evidence="1">
    <location>
        <begin position="226"/>
        <end position="247"/>
    </location>
</feature>
<reference evidence="2 3" key="1">
    <citation type="submission" date="2020-04" db="EMBL/GenBank/DDBJ databases">
        <title>Rhodospirillaceae bacterium KN72 isolated from deep sea.</title>
        <authorList>
            <person name="Zhang D.-C."/>
        </authorList>
    </citation>
    <scope>NUCLEOTIDE SEQUENCE [LARGE SCALE GENOMIC DNA]</scope>
    <source>
        <strain evidence="2 3">KN72</strain>
    </source>
</reference>
<evidence type="ECO:0000313" key="2">
    <source>
        <dbReference type="EMBL" id="NMM43019.1"/>
    </source>
</evidence>
<evidence type="ECO:0008006" key="4">
    <source>
        <dbReference type="Google" id="ProtNLM"/>
    </source>
</evidence>
<comment type="caution">
    <text evidence="2">The sequence shown here is derived from an EMBL/GenBank/DDBJ whole genome shotgun (WGS) entry which is preliminary data.</text>
</comment>
<sequence length="346" mass="38034">MYSEDEITAAVDAGVMDEKTARAFRGFVEQRRNGALADEEHFRFLTGFGDIFVTVGILLLLIPAIWLGTDFLGNPFGFAVGAAVSWLLAEQFTRRRRQALPSIVLLVGFVLCVFLSGFFLAAESFFAGRSIDLTEVEDASSLLFFLPGLVGAGAAYLHWWRFRVPITVAAGALCLGYTVLFLLGAIFPAAWHYSEWIIFAFGVFTFGLAMLWDSRDTARSTRQSDVAFWLHLCAAPMLVHPVFMSLIQGDVTAVEILAVMAIYGMTILLALIIDRRAMLVSAAAYVLYALSETIGAKSAVPELKYILASLVLGALLLTFSVFWQQARRVLVAPLPEDIKRRLPSVG</sequence>
<feature type="transmembrane region" description="Helical" evidence="1">
    <location>
        <begin position="305"/>
        <end position="323"/>
    </location>
</feature>